<evidence type="ECO:0000313" key="2">
    <source>
        <dbReference type="EMBL" id="QDV30123.1"/>
    </source>
</evidence>
<protein>
    <recommendedName>
        <fullName evidence="4">DUF3147 family protein</fullName>
    </recommendedName>
</protein>
<proteinExistence type="predicted"/>
<keyword evidence="1" id="KW-0472">Membrane</keyword>
<feature type="transmembrane region" description="Helical" evidence="1">
    <location>
        <begin position="58"/>
        <end position="78"/>
    </location>
</feature>
<reference evidence="2 3" key="1">
    <citation type="submission" date="2019-02" db="EMBL/GenBank/DDBJ databases">
        <title>Deep-cultivation of Planctomycetes and their phenomic and genomic characterization uncovers novel biology.</title>
        <authorList>
            <person name="Wiegand S."/>
            <person name="Jogler M."/>
            <person name="Boedeker C."/>
            <person name="Pinto D."/>
            <person name="Vollmers J."/>
            <person name="Rivas-Marin E."/>
            <person name="Kohn T."/>
            <person name="Peeters S.H."/>
            <person name="Heuer A."/>
            <person name="Rast P."/>
            <person name="Oberbeckmann S."/>
            <person name="Bunk B."/>
            <person name="Jeske O."/>
            <person name="Meyerdierks A."/>
            <person name="Storesund J.E."/>
            <person name="Kallscheuer N."/>
            <person name="Luecker S."/>
            <person name="Lage O.M."/>
            <person name="Pohl T."/>
            <person name="Merkel B.J."/>
            <person name="Hornburger P."/>
            <person name="Mueller R.-W."/>
            <person name="Bruemmer F."/>
            <person name="Labrenz M."/>
            <person name="Spormann A.M."/>
            <person name="Op den Camp H."/>
            <person name="Overmann J."/>
            <person name="Amann R."/>
            <person name="Jetten M.S.M."/>
            <person name="Mascher T."/>
            <person name="Medema M.H."/>
            <person name="Devos D.P."/>
            <person name="Kaster A.-K."/>
            <person name="Ovreas L."/>
            <person name="Rohde M."/>
            <person name="Galperin M.Y."/>
            <person name="Jogler C."/>
        </authorList>
    </citation>
    <scope>NUCLEOTIDE SEQUENCE [LARGE SCALE GENOMIC DNA]</scope>
    <source>
        <strain evidence="2 3">Spb1</strain>
    </source>
</reference>
<feature type="transmembrane region" description="Helical" evidence="1">
    <location>
        <begin position="27"/>
        <end position="46"/>
    </location>
</feature>
<organism evidence="2 3">
    <name type="scientific">Planctopirus ephydatiae</name>
    <dbReference type="NCBI Taxonomy" id="2528019"/>
    <lineage>
        <taxon>Bacteria</taxon>
        <taxon>Pseudomonadati</taxon>
        <taxon>Planctomycetota</taxon>
        <taxon>Planctomycetia</taxon>
        <taxon>Planctomycetales</taxon>
        <taxon>Planctomycetaceae</taxon>
        <taxon>Planctopirus</taxon>
    </lineage>
</organism>
<keyword evidence="1" id="KW-0812">Transmembrane</keyword>
<keyword evidence="1" id="KW-1133">Transmembrane helix</keyword>
<name>A0A518GNA3_9PLAN</name>
<evidence type="ECO:0008006" key="4">
    <source>
        <dbReference type="Google" id="ProtNLM"/>
    </source>
</evidence>
<dbReference type="Proteomes" id="UP000315349">
    <property type="component" value="Chromosome"/>
</dbReference>
<dbReference type="KEGG" id="peh:Spb1_20510"/>
<dbReference type="EMBL" id="CP036299">
    <property type="protein sequence ID" value="QDV30123.1"/>
    <property type="molecule type" value="Genomic_DNA"/>
</dbReference>
<evidence type="ECO:0000256" key="1">
    <source>
        <dbReference type="SAM" id="Phobius"/>
    </source>
</evidence>
<feature type="transmembrane region" description="Helical" evidence="1">
    <location>
        <begin position="84"/>
        <end position="107"/>
    </location>
</feature>
<accession>A0A518GNA3</accession>
<evidence type="ECO:0000313" key="3">
    <source>
        <dbReference type="Proteomes" id="UP000315349"/>
    </source>
</evidence>
<sequence>MVFFLRLILAAVIIASVSEISGRWPRIGALLLSLPLTSILAFSFSWQAHGDLKSMSAMARETLILVPLTLPFFVPLAFAEQWHMGFWTAVAVGLLATSVMILGWFAISQNFN</sequence>
<keyword evidence="3" id="KW-1185">Reference proteome</keyword>
<gene>
    <name evidence="2" type="ORF">Spb1_20510</name>
</gene>
<dbReference type="AlphaFoldDB" id="A0A518GNA3"/>